<evidence type="ECO:0000256" key="5">
    <source>
        <dbReference type="ARBA" id="ARBA00022989"/>
    </source>
</evidence>
<dbReference type="InterPro" id="IPR013320">
    <property type="entry name" value="ConA-like_dom_sf"/>
</dbReference>
<dbReference type="GO" id="GO:0005789">
    <property type="term" value="C:endoplasmic reticulum membrane"/>
    <property type="evidence" value="ECO:0007669"/>
    <property type="project" value="TreeGrafter"/>
</dbReference>
<dbReference type="Proteomes" id="UP000053558">
    <property type="component" value="Unassembled WGS sequence"/>
</dbReference>
<keyword evidence="4" id="KW-0735">Signal-anchor</keyword>
<evidence type="ECO:0000256" key="7">
    <source>
        <dbReference type="ARBA" id="ARBA00023180"/>
    </source>
</evidence>
<keyword evidence="8" id="KW-0961">Cell wall biogenesis/degradation</keyword>
<feature type="domain" description="GH16" evidence="11">
    <location>
        <begin position="185"/>
        <end position="562"/>
    </location>
</feature>
<dbReference type="FunFam" id="2.60.120.200:FF:000259">
    <property type="entry name" value="Chromosome 9, whole genome shotgun sequence"/>
    <property type="match status" value="1"/>
</dbReference>
<dbReference type="PROSITE" id="PS51762">
    <property type="entry name" value="GH16_2"/>
    <property type="match status" value="1"/>
</dbReference>
<keyword evidence="12" id="KW-0378">Hydrolase</keyword>
<comment type="caution">
    <text evidence="12">The sequence shown here is derived from an EMBL/GenBank/DDBJ whole genome shotgun (WGS) entry which is preliminary data.</text>
</comment>
<evidence type="ECO:0000256" key="2">
    <source>
        <dbReference type="ARBA" id="ARBA00010962"/>
    </source>
</evidence>
<sequence>MASDPEGQLPSPFDAVPSASSTNLLRQSDYTDQTRLRSSGWSAPGTRNSQFSLASQDYRAAADRGAFKGTVSDKFSLNADPALWGLNARPGDPEPDDYLHNPDPKRDRTTDSGGPIFTARGISNLGCLFLLAALLMGLFAGYPLALYFTKHAQSNNGGFNLGGVNASGQIPTMAGGFGLIDPDTPSSAHTFKSYASGDEWQLVFSDEFEQDGRTFWPGDDPYWEAVDLHAWSTNDLEWYSPQAVTTKNGAMEITVSKQNINNLNYLSGSVSTWNKFCFTGGLILASVTLPGSSTVSGMWPAVWTMGNLGRVGYGATLDGMWPYVYDSCDVGTVANQTHNGGPKAALTGGDKYNGGSLSFLPGQRLSRCTCPGESHPGPMHSDGSFVGRSAPEIDIFEAQVSGGPNSAGLSQSAQWAPFNHGYTFNTHNNYEFGDPDLTQLNSYAGGVYQQATSAVTKADPDCFDQNTGCFATHGFEYKPGYQNQSGYISWVANNKLAWTFYADGMAADPTVEVNDRPITGEPLYIIANVALSNQFVPLDTAHLKFPTKMRIDWVRVYQPKDAINVGCDPKEYPTAAYINQYSEAYNNPNLTTWKDDFGQPIPKNSFLGQC</sequence>
<evidence type="ECO:0000259" key="11">
    <source>
        <dbReference type="PROSITE" id="PS51762"/>
    </source>
</evidence>
<organism evidence="12 13">
    <name type="scientific">Coniophora puteana (strain RWD-64-598)</name>
    <name type="common">Brown rot fungus</name>
    <dbReference type="NCBI Taxonomy" id="741705"/>
    <lineage>
        <taxon>Eukaryota</taxon>
        <taxon>Fungi</taxon>
        <taxon>Dikarya</taxon>
        <taxon>Basidiomycota</taxon>
        <taxon>Agaricomycotina</taxon>
        <taxon>Agaricomycetes</taxon>
        <taxon>Agaricomycetidae</taxon>
        <taxon>Boletales</taxon>
        <taxon>Coniophorineae</taxon>
        <taxon>Coniophoraceae</taxon>
        <taxon>Coniophora</taxon>
    </lineage>
</organism>
<evidence type="ECO:0000256" key="4">
    <source>
        <dbReference type="ARBA" id="ARBA00022968"/>
    </source>
</evidence>
<feature type="region of interest" description="Disordered" evidence="9">
    <location>
        <begin position="85"/>
        <end position="112"/>
    </location>
</feature>
<dbReference type="AlphaFoldDB" id="A0A5M3MP77"/>
<comment type="subcellular location">
    <subcellularLocation>
        <location evidence="1">Membrane</location>
        <topology evidence="1">Single-pass type II membrane protein</topology>
    </subcellularLocation>
</comment>
<dbReference type="GeneID" id="19198448"/>
<feature type="compositionally biased region" description="Basic and acidic residues" evidence="9">
    <location>
        <begin position="97"/>
        <end position="110"/>
    </location>
</feature>
<dbReference type="Gene3D" id="2.60.120.200">
    <property type="match status" value="2"/>
</dbReference>
<dbReference type="InterPro" id="IPR005629">
    <property type="entry name" value="Skn1/Kre6/Sbg1"/>
</dbReference>
<dbReference type="OrthoDB" id="412647at2759"/>
<reference evidence="13" key="1">
    <citation type="journal article" date="2012" name="Science">
        <title>The Paleozoic origin of enzymatic lignin decomposition reconstructed from 31 fungal genomes.</title>
        <authorList>
            <person name="Floudas D."/>
            <person name="Binder M."/>
            <person name="Riley R."/>
            <person name="Barry K."/>
            <person name="Blanchette R.A."/>
            <person name="Henrissat B."/>
            <person name="Martinez A.T."/>
            <person name="Otillar R."/>
            <person name="Spatafora J.W."/>
            <person name="Yadav J.S."/>
            <person name="Aerts A."/>
            <person name="Benoit I."/>
            <person name="Boyd A."/>
            <person name="Carlson A."/>
            <person name="Copeland A."/>
            <person name="Coutinho P.M."/>
            <person name="de Vries R.P."/>
            <person name="Ferreira P."/>
            <person name="Findley K."/>
            <person name="Foster B."/>
            <person name="Gaskell J."/>
            <person name="Glotzer D."/>
            <person name="Gorecki P."/>
            <person name="Heitman J."/>
            <person name="Hesse C."/>
            <person name="Hori C."/>
            <person name="Igarashi K."/>
            <person name="Jurgens J.A."/>
            <person name="Kallen N."/>
            <person name="Kersten P."/>
            <person name="Kohler A."/>
            <person name="Kuees U."/>
            <person name="Kumar T.K.A."/>
            <person name="Kuo A."/>
            <person name="LaButti K."/>
            <person name="Larrondo L.F."/>
            <person name="Lindquist E."/>
            <person name="Ling A."/>
            <person name="Lombard V."/>
            <person name="Lucas S."/>
            <person name="Lundell T."/>
            <person name="Martin R."/>
            <person name="McLaughlin D.J."/>
            <person name="Morgenstern I."/>
            <person name="Morin E."/>
            <person name="Murat C."/>
            <person name="Nagy L.G."/>
            <person name="Nolan M."/>
            <person name="Ohm R.A."/>
            <person name="Patyshakuliyeva A."/>
            <person name="Rokas A."/>
            <person name="Ruiz-Duenas F.J."/>
            <person name="Sabat G."/>
            <person name="Salamov A."/>
            <person name="Samejima M."/>
            <person name="Schmutz J."/>
            <person name="Slot J.C."/>
            <person name="St John F."/>
            <person name="Stenlid J."/>
            <person name="Sun H."/>
            <person name="Sun S."/>
            <person name="Syed K."/>
            <person name="Tsang A."/>
            <person name="Wiebenga A."/>
            <person name="Young D."/>
            <person name="Pisabarro A."/>
            <person name="Eastwood D.C."/>
            <person name="Martin F."/>
            <person name="Cullen D."/>
            <person name="Grigoriev I.V."/>
            <person name="Hibbett D.S."/>
        </authorList>
    </citation>
    <scope>NUCLEOTIDE SEQUENCE [LARGE SCALE GENOMIC DNA]</scope>
    <source>
        <strain evidence="13">RWD-64-598 SS2</strain>
    </source>
</reference>
<dbReference type="GO" id="GO:0006078">
    <property type="term" value="P:(1-&gt;6)-beta-D-glucan biosynthetic process"/>
    <property type="evidence" value="ECO:0007669"/>
    <property type="project" value="TreeGrafter"/>
</dbReference>
<evidence type="ECO:0000256" key="10">
    <source>
        <dbReference type="SAM" id="Phobius"/>
    </source>
</evidence>
<keyword evidence="7" id="KW-0325">Glycoprotein</keyword>
<dbReference type="GO" id="GO:0031505">
    <property type="term" value="P:fungal-type cell wall organization"/>
    <property type="evidence" value="ECO:0007669"/>
    <property type="project" value="TreeGrafter"/>
</dbReference>
<name>A0A5M3MP77_CONPW</name>
<dbReference type="PANTHER" id="PTHR31361:SF1">
    <property type="entry name" value="BETA-GLUCAN SYNTHESIS-ASSOCIATED PROTEIN KRE6-RELATED"/>
    <property type="match status" value="1"/>
</dbReference>
<keyword evidence="3 10" id="KW-0812">Transmembrane</keyword>
<protein>
    <submittedName>
        <fullName evidence="12">Glycoside hydrolase family 16 protein</fullName>
    </submittedName>
</protein>
<dbReference type="GO" id="GO:0015926">
    <property type="term" value="F:glucosidase activity"/>
    <property type="evidence" value="ECO:0007669"/>
    <property type="project" value="TreeGrafter"/>
</dbReference>
<dbReference type="GO" id="GO:0005886">
    <property type="term" value="C:plasma membrane"/>
    <property type="evidence" value="ECO:0007669"/>
    <property type="project" value="TreeGrafter"/>
</dbReference>
<dbReference type="KEGG" id="cput:CONPUDRAFT_103907"/>
<accession>A0A5M3MP77</accession>
<gene>
    <name evidence="12" type="ORF">CONPUDRAFT_103907</name>
</gene>
<feature type="compositionally biased region" description="Polar residues" evidence="9">
    <location>
        <begin position="18"/>
        <end position="48"/>
    </location>
</feature>
<dbReference type="Pfam" id="PF03935">
    <property type="entry name" value="SKN1_KRE6_Sbg1"/>
    <property type="match status" value="1"/>
</dbReference>
<dbReference type="RefSeq" id="XP_007768361.1">
    <property type="nucleotide sequence ID" value="XM_007770171.1"/>
</dbReference>
<proteinExistence type="inferred from homology"/>
<dbReference type="InterPro" id="IPR000757">
    <property type="entry name" value="Beta-glucanase-like"/>
</dbReference>
<evidence type="ECO:0000256" key="1">
    <source>
        <dbReference type="ARBA" id="ARBA00004606"/>
    </source>
</evidence>
<evidence type="ECO:0000256" key="3">
    <source>
        <dbReference type="ARBA" id="ARBA00022692"/>
    </source>
</evidence>
<evidence type="ECO:0000256" key="9">
    <source>
        <dbReference type="SAM" id="MobiDB-lite"/>
    </source>
</evidence>
<feature type="transmembrane region" description="Helical" evidence="10">
    <location>
        <begin position="125"/>
        <end position="148"/>
    </location>
</feature>
<evidence type="ECO:0000256" key="8">
    <source>
        <dbReference type="ARBA" id="ARBA00023316"/>
    </source>
</evidence>
<evidence type="ECO:0000313" key="12">
    <source>
        <dbReference type="EMBL" id="EIW80903.1"/>
    </source>
</evidence>
<dbReference type="SUPFAM" id="SSF49899">
    <property type="entry name" value="Concanavalin A-like lectins/glucanases"/>
    <property type="match status" value="1"/>
</dbReference>
<evidence type="ECO:0000313" key="13">
    <source>
        <dbReference type="Proteomes" id="UP000053558"/>
    </source>
</evidence>
<dbReference type="EMBL" id="JH711578">
    <property type="protein sequence ID" value="EIW80903.1"/>
    <property type="molecule type" value="Genomic_DNA"/>
</dbReference>
<keyword evidence="5 10" id="KW-1133">Transmembrane helix</keyword>
<dbReference type="OMA" id="GYIHWIN"/>
<evidence type="ECO:0000256" key="6">
    <source>
        <dbReference type="ARBA" id="ARBA00023136"/>
    </source>
</evidence>
<comment type="similarity">
    <text evidence="2">Belongs to the SKN1/KRE6 family.</text>
</comment>
<keyword evidence="6 10" id="KW-0472">Membrane</keyword>
<feature type="region of interest" description="Disordered" evidence="9">
    <location>
        <begin position="1"/>
        <end position="48"/>
    </location>
</feature>
<keyword evidence="13" id="KW-1185">Reference proteome</keyword>
<dbReference type="PANTHER" id="PTHR31361">
    <property type="entry name" value="BETA-GLUCAN SYNTHESIS-ASSOCIATED PROTEIN KRE6-RELATED"/>
    <property type="match status" value="1"/>
</dbReference>